<protein>
    <submittedName>
        <fullName evidence="3">Uncharacterized protein</fullName>
    </submittedName>
</protein>
<evidence type="ECO:0000313" key="3">
    <source>
        <dbReference type="EMBL" id="TQK99499.1"/>
    </source>
</evidence>
<sequence>MSADRENHEMTDMTHTDIALLLADAADEAEIGIAPVQAVIRAGRRRRARRWAVAAATTLVLAGSTGATLAVTGLPGRTDRKSTVAAEPSRPEDRNVDIPQETELARGTDHGKSWRVVVSVWGAPRDESEAALQLAAMRKYGIEPALLPDRRHRHLVGMTSYYSGLYYGDSPLRPIIFDTLKGWEPLTGTSLMSGALALGKANSDGPVRLVVGQVAITARQVKCDWKDGTSTVVEPQAVAGSPVEWFACTAPEGTAYRNAEVIQ</sequence>
<organism evidence="3 4">
    <name type="scientific">Streptomyces puniciscabiei</name>
    <dbReference type="NCBI Taxonomy" id="164348"/>
    <lineage>
        <taxon>Bacteria</taxon>
        <taxon>Bacillati</taxon>
        <taxon>Actinomycetota</taxon>
        <taxon>Actinomycetes</taxon>
        <taxon>Kitasatosporales</taxon>
        <taxon>Streptomycetaceae</taxon>
        <taxon>Streptomyces</taxon>
    </lineage>
</organism>
<keyword evidence="2" id="KW-0472">Membrane</keyword>
<evidence type="ECO:0000256" key="2">
    <source>
        <dbReference type="SAM" id="Phobius"/>
    </source>
</evidence>
<name>A0A542UKC3_9ACTN</name>
<evidence type="ECO:0000313" key="4">
    <source>
        <dbReference type="Proteomes" id="UP000318103"/>
    </source>
</evidence>
<dbReference type="EMBL" id="VFNX01000001">
    <property type="protein sequence ID" value="TQK99499.1"/>
    <property type="molecule type" value="Genomic_DNA"/>
</dbReference>
<proteinExistence type="predicted"/>
<comment type="caution">
    <text evidence="3">The sequence shown here is derived from an EMBL/GenBank/DDBJ whole genome shotgun (WGS) entry which is preliminary data.</text>
</comment>
<gene>
    <name evidence="3" type="ORF">FB563_4575</name>
</gene>
<keyword evidence="2" id="KW-1133">Transmembrane helix</keyword>
<evidence type="ECO:0000256" key="1">
    <source>
        <dbReference type="SAM" id="MobiDB-lite"/>
    </source>
</evidence>
<keyword evidence="2" id="KW-0812">Transmembrane</keyword>
<dbReference type="AlphaFoldDB" id="A0A542UKC3"/>
<feature type="transmembrane region" description="Helical" evidence="2">
    <location>
        <begin position="51"/>
        <end position="74"/>
    </location>
</feature>
<reference evidence="3 4" key="1">
    <citation type="submission" date="2019-06" db="EMBL/GenBank/DDBJ databases">
        <title>Sequencing the genomes of 1000 actinobacteria strains.</title>
        <authorList>
            <person name="Klenk H.-P."/>
        </authorList>
    </citation>
    <scope>NUCLEOTIDE SEQUENCE [LARGE SCALE GENOMIC DNA]</scope>
    <source>
        <strain evidence="3 4">DSM 41929</strain>
    </source>
</reference>
<dbReference type="Proteomes" id="UP000318103">
    <property type="component" value="Unassembled WGS sequence"/>
</dbReference>
<accession>A0A542UKC3</accession>
<keyword evidence="4" id="KW-1185">Reference proteome</keyword>
<feature type="region of interest" description="Disordered" evidence="1">
    <location>
        <begin position="73"/>
        <end position="98"/>
    </location>
</feature>